<feature type="transmembrane region" description="Helical" evidence="1">
    <location>
        <begin position="134"/>
        <end position="156"/>
    </location>
</feature>
<dbReference type="PANTHER" id="PTHR32251:SF15">
    <property type="entry name" value="3-OXO-5-ALPHA-STEROID 4-DEHYDROGENASE (DUF1295)"/>
    <property type="match status" value="1"/>
</dbReference>
<dbReference type="InterPro" id="IPR010721">
    <property type="entry name" value="UstE-like"/>
</dbReference>
<dbReference type="PROSITE" id="PS50244">
    <property type="entry name" value="S5A_REDUCTASE"/>
    <property type="match status" value="1"/>
</dbReference>
<feature type="transmembrane region" description="Helical" evidence="1">
    <location>
        <begin position="51"/>
        <end position="71"/>
    </location>
</feature>
<dbReference type="AlphaFoldDB" id="A0A383EPH3"/>
<dbReference type="Pfam" id="PF06966">
    <property type="entry name" value="DUF1295"/>
    <property type="match status" value="1"/>
</dbReference>
<feature type="non-terminal residue" evidence="2">
    <location>
        <position position="1"/>
    </location>
</feature>
<feature type="non-terminal residue" evidence="2">
    <location>
        <position position="157"/>
    </location>
</feature>
<feature type="transmembrane region" description="Helical" evidence="1">
    <location>
        <begin position="77"/>
        <end position="95"/>
    </location>
</feature>
<reference evidence="2" key="1">
    <citation type="submission" date="2018-05" db="EMBL/GenBank/DDBJ databases">
        <authorList>
            <person name="Lanie J.A."/>
            <person name="Ng W.-L."/>
            <person name="Kazmierczak K.M."/>
            <person name="Andrzejewski T.M."/>
            <person name="Davidsen T.M."/>
            <person name="Wayne K.J."/>
            <person name="Tettelin H."/>
            <person name="Glass J.I."/>
            <person name="Rusch D."/>
            <person name="Podicherti R."/>
            <person name="Tsui H.-C.T."/>
            <person name="Winkler M.E."/>
        </authorList>
    </citation>
    <scope>NUCLEOTIDE SEQUENCE</scope>
</reference>
<accession>A0A383EPH3</accession>
<keyword evidence="1" id="KW-1133">Transmembrane helix</keyword>
<name>A0A383EPH3_9ZZZZ</name>
<keyword evidence="1" id="KW-0812">Transmembrane</keyword>
<dbReference type="PANTHER" id="PTHR32251">
    <property type="entry name" value="3-OXO-5-ALPHA-STEROID 4-DEHYDROGENASE"/>
    <property type="match status" value="1"/>
</dbReference>
<evidence type="ECO:0000313" key="2">
    <source>
        <dbReference type="EMBL" id="SVE58210.1"/>
    </source>
</evidence>
<sequence>VIWADEIFKIDYSRGNLYRKYCLLSFGVIMYLRMNFTTFYLLKRKIPIDEFIGVITAFAAYQIGFILLGGWKTSPLNILDVSGILLFIIGSYCNTYSEIQRNRFKNDLNNKGKLYTQGLFKYARHINYFGDISWVAGWAIITHNLWSGIIPIMLILG</sequence>
<dbReference type="EMBL" id="UINC01227364">
    <property type="protein sequence ID" value="SVE58210.1"/>
    <property type="molecule type" value="Genomic_DNA"/>
</dbReference>
<evidence type="ECO:0000256" key="1">
    <source>
        <dbReference type="SAM" id="Phobius"/>
    </source>
</evidence>
<keyword evidence="1" id="KW-0472">Membrane</keyword>
<feature type="transmembrane region" description="Helical" evidence="1">
    <location>
        <begin position="23"/>
        <end position="42"/>
    </location>
</feature>
<protein>
    <submittedName>
        <fullName evidence="2">Uncharacterized protein</fullName>
    </submittedName>
</protein>
<dbReference type="GO" id="GO:0016020">
    <property type="term" value="C:membrane"/>
    <property type="evidence" value="ECO:0007669"/>
    <property type="project" value="TreeGrafter"/>
</dbReference>
<organism evidence="2">
    <name type="scientific">marine metagenome</name>
    <dbReference type="NCBI Taxonomy" id="408172"/>
    <lineage>
        <taxon>unclassified sequences</taxon>
        <taxon>metagenomes</taxon>
        <taxon>ecological metagenomes</taxon>
    </lineage>
</organism>
<proteinExistence type="predicted"/>
<dbReference type="Gene3D" id="1.20.120.1630">
    <property type="match status" value="1"/>
</dbReference>
<gene>
    <name evidence="2" type="ORF">METZ01_LOCUS511064</name>
</gene>